<dbReference type="EMBL" id="CP000230">
    <property type="protein sequence ID" value="ABC22547.1"/>
    <property type="molecule type" value="Genomic_DNA"/>
</dbReference>
<dbReference type="EnsemblBacteria" id="ABC22547">
    <property type="protein sequence ID" value="ABC22547"/>
    <property type="gene ID" value="Rru_A1747"/>
</dbReference>
<dbReference type="STRING" id="269796.Rru_A1747"/>
<dbReference type="Pfam" id="PF21741">
    <property type="entry name" value="DUF6867"/>
    <property type="match status" value="1"/>
</dbReference>
<feature type="domain" description="DUF6867" evidence="2">
    <location>
        <begin position="8"/>
        <end position="112"/>
    </location>
</feature>
<name>Q2RTJ8_RHORT</name>
<feature type="transmembrane region" description="Helical" evidence="1">
    <location>
        <begin position="66"/>
        <end position="85"/>
    </location>
</feature>
<dbReference type="AlphaFoldDB" id="Q2RTJ8"/>
<dbReference type="KEGG" id="rru:Rru_A1747"/>
<gene>
    <name evidence="3" type="ordered locus">Rru_A1747</name>
</gene>
<dbReference type="RefSeq" id="WP_011389500.1">
    <property type="nucleotide sequence ID" value="NC_007643.1"/>
</dbReference>
<organism evidence="3 4">
    <name type="scientific">Rhodospirillum rubrum (strain ATCC 11170 / ATH 1.1.1 / DSM 467 / LMG 4362 / NCIMB 8255 / S1)</name>
    <dbReference type="NCBI Taxonomy" id="269796"/>
    <lineage>
        <taxon>Bacteria</taxon>
        <taxon>Pseudomonadati</taxon>
        <taxon>Pseudomonadota</taxon>
        <taxon>Alphaproteobacteria</taxon>
        <taxon>Rhodospirillales</taxon>
        <taxon>Rhodospirillaceae</taxon>
        <taxon>Rhodospirillum</taxon>
    </lineage>
</organism>
<sequence>METLLGSSLQVFLLFTLIMVGWIAYMTGQALGGTWKPSWHLLPYGILLSMANRFFVFALFDGHLLSLTGFLIGTTLLTAISFLAYRMTLVRKMISQYPWLYERTGLLSWRDKA</sequence>
<accession>Q2RTJ8</accession>
<dbReference type="eggNOG" id="ENOG5032SWS">
    <property type="taxonomic scope" value="Bacteria"/>
</dbReference>
<feature type="transmembrane region" description="Helical" evidence="1">
    <location>
        <begin position="39"/>
        <end position="60"/>
    </location>
</feature>
<proteinExistence type="predicted"/>
<feature type="transmembrane region" description="Helical" evidence="1">
    <location>
        <begin position="6"/>
        <end position="27"/>
    </location>
</feature>
<reference evidence="3 4" key="1">
    <citation type="journal article" date="2011" name="Stand. Genomic Sci.">
        <title>Complete genome sequence of Rhodospirillum rubrum type strain (S1).</title>
        <authorList>
            <person name="Munk A.C."/>
            <person name="Copeland A."/>
            <person name="Lucas S."/>
            <person name="Lapidus A."/>
            <person name="Del Rio T.G."/>
            <person name="Barry K."/>
            <person name="Detter J.C."/>
            <person name="Hammon N."/>
            <person name="Israni S."/>
            <person name="Pitluck S."/>
            <person name="Brettin T."/>
            <person name="Bruce D."/>
            <person name="Han C."/>
            <person name="Tapia R."/>
            <person name="Gilna P."/>
            <person name="Schmutz J."/>
            <person name="Larimer F."/>
            <person name="Land M."/>
            <person name="Kyrpides N.C."/>
            <person name="Mavromatis K."/>
            <person name="Richardson P."/>
            <person name="Rohde M."/>
            <person name="Goker M."/>
            <person name="Klenk H.P."/>
            <person name="Zhang Y."/>
            <person name="Roberts G.P."/>
            <person name="Reslewic S."/>
            <person name="Schwartz D.C."/>
        </authorList>
    </citation>
    <scope>NUCLEOTIDE SEQUENCE [LARGE SCALE GENOMIC DNA]</scope>
    <source>
        <strain evidence="4">ATCC 11170 / ATH 1.1.1 / DSM 467 / LMG 4362 / NCIMB 8255 / S1</strain>
    </source>
</reference>
<evidence type="ECO:0000313" key="4">
    <source>
        <dbReference type="Proteomes" id="UP000001929"/>
    </source>
</evidence>
<dbReference type="PATRIC" id="fig|269796.9.peg.1825"/>
<keyword evidence="4" id="KW-1185">Reference proteome</keyword>
<evidence type="ECO:0000313" key="3">
    <source>
        <dbReference type="EMBL" id="ABC22547.1"/>
    </source>
</evidence>
<dbReference type="InterPro" id="IPR049201">
    <property type="entry name" value="DUF6867"/>
</dbReference>
<keyword evidence="1" id="KW-0812">Transmembrane</keyword>
<dbReference type="PhylomeDB" id="Q2RTJ8"/>
<keyword evidence="1" id="KW-0472">Membrane</keyword>
<evidence type="ECO:0000259" key="2">
    <source>
        <dbReference type="Pfam" id="PF21741"/>
    </source>
</evidence>
<protein>
    <recommendedName>
        <fullName evidence="2">DUF6867 domain-containing protein</fullName>
    </recommendedName>
</protein>
<keyword evidence="1" id="KW-1133">Transmembrane helix</keyword>
<dbReference type="HOGENOM" id="CLU_147829_0_0_5"/>
<dbReference type="Proteomes" id="UP000001929">
    <property type="component" value="Chromosome"/>
</dbReference>
<evidence type="ECO:0000256" key="1">
    <source>
        <dbReference type="SAM" id="Phobius"/>
    </source>
</evidence>